<organism evidence="1 2">
    <name type="scientific">Abditibacterium utsteinense</name>
    <dbReference type="NCBI Taxonomy" id="1960156"/>
    <lineage>
        <taxon>Bacteria</taxon>
        <taxon>Pseudomonadati</taxon>
        <taxon>Abditibacteriota</taxon>
        <taxon>Abditibacteriia</taxon>
        <taxon>Abditibacteriales</taxon>
        <taxon>Abditibacteriaceae</taxon>
        <taxon>Abditibacterium</taxon>
    </lineage>
</organism>
<dbReference type="EMBL" id="NIGF01000002">
    <property type="protein sequence ID" value="PQV65163.1"/>
    <property type="molecule type" value="Genomic_DNA"/>
</dbReference>
<reference evidence="1 2" key="1">
    <citation type="journal article" date="2018" name="Syst. Appl. Microbiol.">
        <title>Abditibacterium utsteinense sp. nov., the first cultivated member of candidate phylum FBP, isolated from ice-free Antarctic soil samples.</title>
        <authorList>
            <person name="Tahon G."/>
            <person name="Tytgat B."/>
            <person name="Lebbe L."/>
            <person name="Carlier A."/>
            <person name="Willems A."/>
        </authorList>
    </citation>
    <scope>NUCLEOTIDE SEQUENCE [LARGE SCALE GENOMIC DNA]</scope>
    <source>
        <strain evidence="1 2">LMG 29911</strain>
    </source>
</reference>
<keyword evidence="2" id="KW-1185">Reference proteome</keyword>
<accession>A0A2S8SWJ5</accession>
<protein>
    <submittedName>
        <fullName evidence="1">Uncharacterized protein</fullName>
    </submittedName>
</protein>
<gene>
    <name evidence="1" type="ORF">B1R32_102171</name>
</gene>
<evidence type="ECO:0000313" key="1">
    <source>
        <dbReference type="EMBL" id="PQV65163.1"/>
    </source>
</evidence>
<comment type="caution">
    <text evidence="1">The sequence shown here is derived from an EMBL/GenBank/DDBJ whole genome shotgun (WGS) entry which is preliminary data.</text>
</comment>
<dbReference type="AlphaFoldDB" id="A0A2S8SWJ5"/>
<name>A0A2S8SWJ5_9BACT</name>
<dbReference type="InParanoid" id="A0A2S8SWJ5"/>
<sequence>MLNREIFGKSTKNEGRKNNGFRVLHFLWIWFQTRTKSPDLPPVFFRKTMFSISKVSSTPLVMS</sequence>
<evidence type="ECO:0000313" key="2">
    <source>
        <dbReference type="Proteomes" id="UP000237684"/>
    </source>
</evidence>
<dbReference type="Proteomes" id="UP000237684">
    <property type="component" value="Unassembled WGS sequence"/>
</dbReference>
<proteinExistence type="predicted"/>